<feature type="compositionally biased region" description="Basic residues" evidence="1">
    <location>
        <begin position="582"/>
        <end position="593"/>
    </location>
</feature>
<organism evidence="2 3">
    <name type="scientific">Euplotes crassus</name>
    <dbReference type="NCBI Taxonomy" id="5936"/>
    <lineage>
        <taxon>Eukaryota</taxon>
        <taxon>Sar</taxon>
        <taxon>Alveolata</taxon>
        <taxon>Ciliophora</taxon>
        <taxon>Intramacronucleata</taxon>
        <taxon>Spirotrichea</taxon>
        <taxon>Hypotrichia</taxon>
        <taxon>Euplotida</taxon>
        <taxon>Euplotidae</taxon>
        <taxon>Moneuplotes</taxon>
    </lineage>
</organism>
<dbReference type="Proteomes" id="UP001295684">
    <property type="component" value="Unassembled WGS sequence"/>
</dbReference>
<feature type="compositionally biased region" description="Basic residues" evidence="1">
    <location>
        <begin position="308"/>
        <end position="334"/>
    </location>
</feature>
<feature type="compositionally biased region" description="Polar residues" evidence="1">
    <location>
        <begin position="151"/>
        <end position="160"/>
    </location>
</feature>
<keyword evidence="3" id="KW-1185">Reference proteome</keyword>
<feature type="region of interest" description="Disordered" evidence="1">
    <location>
        <begin position="570"/>
        <end position="597"/>
    </location>
</feature>
<proteinExistence type="predicted"/>
<sequence>MEIESAFQENQLQMLKLNDNFIKLQELLGDECDFETLEIDSIFEFTTSVLEDINNKMLIQRSQNQRFEKEVLGPDSNQDLEGIANTDISAALRHSSPTKIDDIRENYDTSDFKSNNITTENEGTYEIINAKKYQKEMQFNQFDSIKDNHTISRSANSPVKNQDYKSLPSRSMQKKKDDKEKMKTKNPRENRNKIPKHPTQTSNKRKSTSKIPGVKPNSVSRSNNISRKEEPKKHKGKTPSFGNSNSPLFLDNEQVEEERNAIPEPTTQSIKTEEAKLDRKRLTPKSTTPDITEKFKAPVLSNREMRKSGSKKPLRPLHRNRNPSRPSPHNKKSPHATPKNTKTDSQTPKEHSLRSNPQKPYRAPPPNVGRRQQSVGMKAVPRTPTGKQKNKTTRIDDKRTPSRSPRGMSPQMRFMSPTQSSKHKRSNQKNPNKDKPKKLYTVDDLNKGFPHRKTEEIKKFDIDQIDQEKDIVSYTDHISDIPNAEKIPSHHLEEDYAGAMEFKSTKTHSLKGSFKNVQHPDDSHEKSLKGHANTPAFQDPASKLSTIEKCEQIGQVNDSDTKRDFGEKMHLNISGNSSPKKSIQKTKVNKKPKDKMNRVSKEIEIKQGKQIKPLVSPDMSGHQILTPDSNKSRDESAIKEDSSKGHHEIVSLLSHPNMLFNDASSIKYSVDNQNMSNFSLPSLAGDGVKPGFDTLDGMCYDLICAFVGERLPTFIFVNKKVCTTFLDFQLEINEEVLNALNERAEMSASYSLQNLSQAEVKSTRGSTSKIQKKKTIFSLTDACHERFCESIQTDIGPLMETLSNYALKKKDIVIMKMYFSFMAKKYSSRHDNLFMRQTHRFLYENRDDIEDALDPILHFKFSEDVISQVKGLLGEFLDDSFVDSEISDLPLFDSFTAIIIEALQYCDLIPAIEENEDVRETRQQIELIQKMKDHLSKLKSIIQ</sequence>
<feature type="compositionally biased region" description="Basic and acidic residues" evidence="1">
    <location>
        <begin position="630"/>
        <end position="645"/>
    </location>
</feature>
<gene>
    <name evidence="2" type="ORF">ECRASSUSDP1_LOCUS22338</name>
</gene>
<evidence type="ECO:0000256" key="1">
    <source>
        <dbReference type="SAM" id="MobiDB-lite"/>
    </source>
</evidence>
<dbReference type="EMBL" id="CAMPGE010022896">
    <property type="protein sequence ID" value="CAI2380895.1"/>
    <property type="molecule type" value="Genomic_DNA"/>
</dbReference>
<dbReference type="AlphaFoldDB" id="A0AAD1XXI7"/>
<feature type="compositionally biased region" description="Basic and acidic residues" evidence="1">
    <location>
        <begin position="174"/>
        <end position="192"/>
    </location>
</feature>
<comment type="caution">
    <text evidence="2">The sequence shown here is derived from an EMBL/GenBank/DDBJ whole genome shotgun (WGS) entry which is preliminary data.</text>
</comment>
<feature type="region of interest" description="Disordered" evidence="1">
    <location>
        <begin position="614"/>
        <end position="645"/>
    </location>
</feature>
<feature type="compositionally biased region" description="Basic and acidic residues" evidence="1">
    <location>
        <begin position="271"/>
        <end position="281"/>
    </location>
</feature>
<feature type="region of interest" description="Disordered" evidence="1">
    <location>
        <begin position="149"/>
        <end position="447"/>
    </location>
</feature>
<evidence type="ECO:0000313" key="2">
    <source>
        <dbReference type="EMBL" id="CAI2380895.1"/>
    </source>
</evidence>
<evidence type="ECO:0000313" key="3">
    <source>
        <dbReference type="Proteomes" id="UP001295684"/>
    </source>
</evidence>
<reference evidence="2" key="1">
    <citation type="submission" date="2023-07" db="EMBL/GenBank/DDBJ databases">
        <authorList>
            <consortium name="AG Swart"/>
            <person name="Singh M."/>
            <person name="Singh A."/>
            <person name="Seah K."/>
            <person name="Emmerich C."/>
        </authorList>
    </citation>
    <scope>NUCLEOTIDE SEQUENCE</scope>
    <source>
        <strain evidence="2">DP1</strain>
    </source>
</reference>
<accession>A0AAD1XXI7</accession>
<protein>
    <submittedName>
        <fullName evidence="2">Uncharacterized protein</fullName>
    </submittedName>
</protein>
<name>A0AAD1XXI7_EUPCR</name>